<feature type="non-terminal residue" evidence="1">
    <location>
        <position position="1"/>
    </location>
</feature>
<proteinExistence type="predicted"/>
<protein>
    <submittedName>
        <fullName evidence="1">17101_t:CDS:1</fullName>
    </submittedName>
</protein>
<gene>
    <name evidence="1" type="ORF">GMARGA_LOCUS17045</name>
</gene>
<dbReference type="Proteomes" id="UP000789901">
    <property type="component" value="Unassembled WGS sequence"/>
</dbReference>
<sequence>KQLSGKKTTKNLLERINSYRNNAIYESKQGIIKELEQKLAVGNFPEYQAMTVNSVDEFLKAVGIEVSELSPENQNYQENIKRAKTPKEAEQIKDNAINDGGTKKAKKVVVGLLEEAKTADTDEKKSAVRQKIALLKNGNK</sequence>
<keyword evidence="2" id="KW-1185">Reference proteome</keyword>
<dbReference type="EMBL" id="CAJVQB010012677">
    <property type="protein sequence ID" value="CAG8757194.1"/>
    <property type="molecule type" value="Genomic_DNA"/>
</dbReference>
<name>A0ABN7VEK8_GIGMA</name>
<organism evidence="1 2">
    <name type="scientific">Gigaspora margarita</name>
    <dbReference type="NCBI Taxonomy" id="4874"/>
    <lineage>
        <taxon>Eukaryota</taxon>
        <taxon>Fungi</taxon>
        <taxon>Fungi incertae sedis</taxon>
        <taxon>Mucoromycota</taxon>
        <taxon>Glomeromycotina</taxon>
        <taxon>Glomeromycetes</taxon>
        <taxon>Diversisporales</taxon>
        <taxon>Gigasporaceae</taxon>
        <taxon>Gigaspora</taxon>
    </lineage>
</organism>
<reference evidence="1 2" key="1">
    <citation type="submission" date="2021-06" db="EMBL/GenBank/DDBJ databases">
        <authorList>
            <person name="Kallberg Y."/>
            <person name="Tangrot J."/>
            <person name="Rosling A."/>
        </authorList>
    </citation>
    <scope>NUCLEOTIDE SEQUENCE [LARGE SCALE GENOMIC DNA]</scope>
    <source>
        <strain evidence="1 2">120-4 pot B 10/14</strain>
    </source>
</reference>
<evidence type="ECO:0000313" key="1">
    <source>
        <dbReference type="EMBL" id="CAG8757194.1"/>
    </source>
</evidence>
<accession>A0ABN7VEK8</accession>
<comment type="caution">
    <text evidence="1">The sequence shown here is derived from an EMBL/GenBank/DDBJ whole genome shotgun (WGS) entry which is preliminary data.</text>
</comment>
<evidence type="ECO:0000313" key="2">
    <source>
        <dbReference type="Proteomes" id="UP000789901"/>
    </source>
</evidence>